<dbReference type="Proteomes" id="UP000192917">
    <property type="component" value="Unassembled WGS sequence"/>
</dbReference>
<feature type="transmembrane region" description="Helical" evidence="1">
    <location>
        <begin position="49"/>
        <end position="72"/>
    </location>
</feature>
<accession>A0A1Y6CTI2</accession>
<proteinExistence type="predicted"/>
<organism evidence="3 4">
    <name type="scientific">Tistlia consotensis USBA 355</name>
    <dbReference type="NCBI Taxonomy" id="560819"/>
    <lineage>
        <taxon>Bacteria</taxon>
        <taxon>Pseudomonadati</taxon>
        <taxon>Pseudomonadota</taxon>
        <taxon>Alphaproteobacteria</taxon>
        <taxon>Rhodospirillales</taxon>
        <taxon>Rhodovibrionaceae</taxon>
        <taxon>Tistlia</taxon>
    </lineage>
</organism>
<dbReference type="GO" id="GO:0042284">
    <property type="term" value="F:sphingolipid delta-4 desaturase activity"/>
    <property type="evidence" value="ECO:0007669"/>
    <property type="project" value="TreeGrafter"/>
</dbReference>
<keyword evidence="1" id="KW-0472">Membrane</keyword>
<dbReference type="Pfam" id="PF00487">
    <property type="entry name" value="FA_desaturase"/>
    <property type="match status" value="1"/>
</dbReference>
<dbReference type="GO" id="GO:0016020">
    <property type="term" value="C:membrane"/>
    <property type="evidence" value="ECO:0007669"/>
    <property type="project" value="GOC"/>
</dbReference>
<keyword evidence="1" id="KW-1133">Transmembrane helix</keyword>
<feature type="transmembrane region" description="Helical" evidence="1">
    <location>
        <begin position="174"/>
        <end position="191"/>
    </location>
</feature>
<feature type="domain" description="Fatty acid desaturase" evidence="2">
    <location>
        <begin position="49"/>
        <end position="284"/>
    </location>
</feature>
<reference evidence="3 4" key="1">
    <citation type="submission" date="2017-04" db="EMBL/GenBank/DDBJ databases">
        <authorList>
            <person name="Afonso C.L."/>
            <person name="Miller P.J."/>
            <person name="Scott M.A."/>
            <person name="Spackman E."/>
            <person name="Goraichik I."/>
            <person name="Dimitrov K.M."/>
            <person name="Suarez D.L."/>
            <person name="Swayne D.E."/>
        </authorList>
    </citation>
    <scope>NUCLEOTIDE SEQUENCE [LARGE SCALE GENOMIC DNA]</scope>
    <source>
        <strain evidence="3 4">USBA 355</strain>
    </source>
</reference>
<sequence length="298" mass="33118">MQRFDAETAAALKALSTPSDRRGLQQAAGHLGLIVLAGALVWTTRDSPWVLPALLVEGVALVFLFCALHEAVHYTPFASRRLNRALAWLCGLVLLIPPRWFRHFHLAHHRWTQDPGRDPELAAAKPHSLAAYLLHLSGLPVWKSEIATLLRNAAGRNADSFVPPRERAAVTREARIMLAAYALVALLSLALQSRAAVWLWLLPMLAGQPVLRLYLLTEHGGCPAVPDMLRNSRTTQTGPLVRFLAWNMPFHAEHHAWPAAPFHALPRAHALLRERIEVQAPSYRAASRDVFRALVASR</sequence>
<name>A0A1Y6CTI2_9PROT</name>
<evidence type="ECO:0000313" key="3">
    <source>
        <dbReference type="EMBL" id="SMF76922.1"/>
    </source>
</evidence>
<dbReference type="PANTHER" id="PTHR12879:SF8">
    <property type="entry name" value="SPHINGOLIPID DELTA(4)-DESATURASE DES1"/>
    <property type="match status" value="1"/>
</dbReference>
<evidence type="ECO:0000313" key="4">
    <source>
        <dbReference type="Proteomes" id="UP000192917"/>
    </source>
</evidence>
<dbReference type="STRING" id="560819.SAMN05428998_1363"/>
<evidence type="ECO:0000259" key="2">
    <source>
        <dbReference type="Pfam" id="PF00487"/>
    </source>
</evidence>
<dbReference type="RefSeq" id="WP_085125974.1">
    <property type="nucleotide sequence ID" value="NZ_FWZX01000036.1"/>
</dbReference>
<evidence type="ECO:0000256" key="1">
    <source>
        <dbReference type="SAM" id="Phobius"/>
    </source>
</evidence>
<dbReference type="PANTHER" id="PTHR12879">
    <property type="entry name" value="SPHINGOLIPID DELTA 4 DESATURASE/C-4 HYDROXYLASE PROTEIN DES2"/>
    <property type="match status" value="1"/>
</dbReference>
<dbReference type="GO" id="GO:0046513">
    <property type="term" value="P:ceramide biosynthetic process"/>
    <property type="evidence" value="ECO:0007669"/>
    <property type="project" value="TreeGrafter"/>
</dbReference>
<feature type="transmembrane region" description="Helical" evidence="1">
    <location>
        <begin position="23"/>
        <end position="42"/>
    </location>
</feature>
<dbReference type="InterPro" id="IPR005804">
    <property type="entry name" value="FA_desaturase_dom"/>
</dbReference>
<dbReference type="EMBL" id="FWZX01000036">
    <property type="protein sequence ID" value="SMF76922.1"/>
    <property type="molecule type" value="Genomic_DNA"/>
</dbReference>
<gene>
    <name evidence="3" type="ORF">SAMN05428998_1363</name>
</gene>
<keyword evidence="1" id="KW-0812">Transmembrane</keyword>
<protein>
    <submittedName>
        <fullName evidence="3">Fatty acid desaturase</fullName>
    </submittedName>
</protein>
<dbReference type="AlphaFoldDB" id="A0A1Y6CTI2"/>
<keyword evidence="4" id="KW-1185">Reference proteome</keyword>